<feature type="domain" description="PapC N-terminal" evidence="9">
    <location>
        <begin position="43"/>
        <end position="182"/>
    </location>
</feature>
<dbReference type="EMBL" id="SLVJ01000033">
    <property type="protein sequence ID" value="TCM60467.1"/>
    <property type="molecule type" value="Genomic_DNA"/>
</dbReference>
<dbReference type="InterPro" id="IPR025885">
    <property type="entry name" value="PapC_N"/>
</dbReference>
<organism evidence="10 11">
    <name type="scientific">Acinetobacter calcoaceticus</name>
    <dbReference type="NCBI Taxonomy" id="471"/>
    <lineage>
        <taxon>Bacteria</taxon>
        <taxon>Pseudomonadati</taxon>
        <taxon>Pseudomonadota</taxon>
        <taxon>Gammaproteobacteria</taxon>
        <taxon>Moraxellales</taxon>
        <taxon>Moraxellaceae</taxon>
        <taxon>Acinetobacter</taxon>
        <taxon>Acinetobacter calcoaceticus/baumannii complex</taxon>
    </lineage>
</organism>
<keyword evidence="5 8" id="KW-0732">Signal</keyword>
<dbReference type="Pfam" id="PF13954">
    <property type="entry name" value="PapC_N"/>
    <property type="match status" value="1"/>
</dbReference>
<keyword evidence="3" id="KW-0813">Transport</keyword>
<dbReference type="Gene3D" id="3.10.20.410">
    <property type="match status" value="1"/>
</dbReference>
<dbReference type="InterPro" id="IPR000015">
    <property type="entry name" value="Fimb_usher"/>
</dbReference>
<evidence type="ECO:0000256" key="4">
    <source>
        <dbReference type="ARBA" id="ARBA00022692"/>
    </source>
</evidence>
<keyword evidence="4" id="KW-0812">Transmembrane</keyword>
<comment type="caution">
    <text evidence="10">The sequence shown here is derived from an EMBL/GenBank/DDBJ whole genome shotgun (WGS) entry which is preliminary data.</text>
</comment>
<dbReference type="Gene3D" id="2.60.40.3110">
    <property type="match status" value="1"/>
</dbReference>
<accession>A0A4R1X9Z1</accession>
<dbReference type="PANTHER" id="PTHR30451">
    <property type="entry name" value="OUTER MEMBRANE USHER PROTEIN"/>
    <property type="match status" value="1"/>
</dbReference>
<feature type="signal peptide" evidence="8">
    <location>
        <begin position="1"/>
        <end position="21"/>
    </location>
</feature>
<dbReference type="GO" id="GO:0015473">
    <property type="term" value="F:fimbrial usher porin activity"/>
    <property type="evidence" value="ECO:0007669"/>
    <property type="project" value="InterPro"/>
</dbReference>
<gene>
    <name evidence="10" type="ORF">EC844_13327</name>
</gene>
<comment type="subcellular location">
    <subcellularLocation>
        <location evidence="1">Cell outer membrane</location>
        <topology evidence="1">Multi-pass membrane protein</topology>
    </subcellularLocation>
</comment>
<sequence length="492" mass="55220">MFHLSKLSLSCLYLFAFSINAQVQDDQASKNQNPLIGQYHYIFSSNALYGTNRDIDLNAFNTRNYIAPGLYNVNLSLNNTELADTTVKFEHSNGASTAVLCVDAALLSQLDLKAALLEKLPQQPCLSIKDIDSDANYDFNLQQLKLNIFIPLIDIEQRPVGYINPALFDYGVTSAFLAYNANIHKTSTRSSNYLSLNAGLNYAGWFYRHHGYFESTSTGQLNRYRSSLNTLYRDIDSLHARLSLGEFYSTNMSESLALLGVQLSSDDNMLPWSMRNYAPIISGVANSNALIRVSQNGQKIYEKSVAAGGFELTDLATLSNGDLRVEIIENNNEVRVLNFPMQVNIDLLKKGRMKYSLATGRFRLSNKITDHVIGQANLSYGLNNYITLSSALTYAEIYKNIMLNAAMNTAIGGLSFSAAESRSSLNKQSQVGQLYQVKYNYYYEAQQLQIHFNASNQSVSYQGANNALSIANYDQLNQEEYWSFWHTRQLKS</sequence>
<keyword evidence="11" id="KW-1185">Reference proteome</keyword>
<dbReference type="OrthoDB" id="6554712at2"/>
<evidence type="ECO:0000256" key="7">
    <source>
        <dbReference type="ARBA" id="ARBA00023237"/>
    </source>
</evidence>
<evidence type="ECO:0000256" key="6">
    <source>
        <dbReference type="ARBA" id="ARBA00023136"/>
    </source>
</evidence>
<dbReference type="InterPro" id="IPR037224">
    <property type="entry name" value="PapC_N_sf"/>
</dbReference>
<evidence type="ECO:0000256" key="8">
    <source>
        <dbReference type="SAM" id="SignalP"/>
    </source>
</evidence>
<evidence type="ECO:0000259" key="9">
    <source>
        <dbReference type="Pfam" id="PF13954"/>
    </source>
</evidence>
<dbReference type="Proteomes" id="UP000294963">
    <property type="component" value="Unassembled WGS sequence"/>
</dbReference>
<dbReference type="AlphaFoldDB" id="A0A4R1X9Z1"/>
<evidence type="ECO:0000256" key="2">
    <source>
        <dbReference type="ARBA" id="ARBA00008064"/>
    </source>
</evidence>
<dbReference type="PANTHER" id="PTHR30451:SF5">
    <property type="entry name" value="SLR0019 PROTEIN"/>
    <property type="match status" value="1"/>
</dbReference>
<evidence type="ECO:0000313" key="11">
    <source>
        <dbReference type="Proteomes" id="UP000294963"/>
    </source>
</evidence>
<proteinExistence type="inferred from homology"/>
<dbReference type="SUPFAM" id="SSF141729">
    <property type="entry name" value="FimD N-terminal domain-like"/>
    <property type="match status" value="1"/>
</dbReference>
<dbReference type="GO" id="GO:0009297">
    <property type="term" value="P:pilus assembly"/>
    <property type="evidence" value="ECO:0007669"/>
    <property type="project" value="InterPro"/>
</dbReference>
<name>A0A4R1X9Z1_ACICA</name>
<dbReference type="Pfam" id="PF00577">
    <property type="entry name" value="Usher"/>
    <property type="match status" value="1"/>
</dbReference>
<protein>
    <submittedName>
        <fullName evidence="10">Pili synthesis usher PapC-like protein</fullName>
    </submittedName>
</protein>
<evidence type="ECO:0000256" key="5">
    <source>
        <dbReference type="ARBA" id="ARBA00022729"/>
    </source>
</evidence>
<evidence type="ECO:0000313" key="10">
    <source>
        <dbReference type="EMBL" id="TCM60467.1"/>
    </source>
</evidence>
<feature type="chain" id="PRO_5020325000" evidence="8">
    <location>
        <begin position="22"/>
        <end position="492"/>
    </location>
</feature>
<keyword evidence="6" id="KW-0472">Membrane</keyword>
<reference evidence="10 11" key="1">
    <citation type="submission" date="2019-03" db="EMBL/GenBank/DDBJ databases">
        <title>Genomic analyses of the natural microbiome of Caenorhabditis elegans.</title>
        <authorList>
            <person name="Samuel B."/>
        </authorList>
    </citation>
    <scope>NUCLEOTIDE SEQUENCE [LARGE SCALE GENOMIC DNA]</scope>
    <source>
        <strain evidence="10 11">JUb89</strain>
    </source>
</reference>
<evidence type="ECO:0000256" key="3">
    <source>
        <dbReference type="ARBA" id="ARBA00022448"/>
    </source>
</evidence>
<keyword evidence="7" id="KW-0998">Cell outer membrane</keyword>
<comment type="similarity">
    <text evidence="2">Belongs to the fimbrial export usher family.</text>
</comment>
<dbReference type="GO" id="GO:0009279">
    <property type="term" value="C:cell outer membrane"/>
    <property type="evidence" value="ECO:0007669"/>
    <property type="project" value="UniProtKB-SubCell"/>
</dbReference>
<evidence type="ECO:0000256" key="1">
    <source>
        <dbReference type="ARBA" id="ARBA00004571"/>
    </source>
</evidence>